<protein>
    <submittedName>
        <fullName evidence="2">Transposase</fullName>
    </submittedName>
</protein>
<dbReference type="Gene3D" id="3.30.420.10">
    <property type="entry name" value="Ribonuclease H-like superfamily/Ribonuclease H"/>
    <property type="match status" value="1"/>
</dbReference>
<dbReference type="InterPro" id="IPR001584">
    <property type="entry name" value="Integrase_cat-core"/>
</dbReference>
<dbReference type="EMBL" id="DAAUQX010000088">
    <property type="protein sequence ID" value="HAF2130990.1"/>
    <property type="molecule type" value="Genomic_DNA"/>
</dbReference>
<accession>A0A743P9I6</accession>
<organism evidence="2">
    <name type="scientific">Salmonella enterica</name>
    <name type="common">Salmonella choleraesuis</name>
    <dbReference type="NCBI Taxonomy" id="28901"/>
    <lineage>
        <taxon>Bacteria</taxon>
        <taxon>Pseudomonadati</taxon>
        <taxon>Pseudomonadota</taxon>
        <taxon>Gammaproteobacteria</taxon>
        <taxon>Enterobacterales</taxon>
        <taxon>Enterobacteriaceae</taxon>
        <taxon>Salmonella</taxon>
    </lineage>
</organism>
<sequence>MPRQLKGLVAHTNRGSQYKGKRFQSLLVSYGRRSSMGNMGVCRDNAAMERFRGSLKHEWLLRVPQPTRAGIKQDVPDYIRHYNLDRGHTSNGGISPVRYEQKSFRKVSGLA</sequence>
<dbReference type="InterPro" id="IPR036397">
    <property type="entry name" value="RNaseH_sf"/>
</dbReference>
<dbReference type="PANTHER" id="PTHR46889">
    <property type="entry name" value="TRANSPOSASE INSF FOR INSERTION SEQUENCE IS3B-RELATED"/>
    <property type="match status" value="1"/>
</dbReference>
<dbReference type="InterPro" id="IPR050900">
    <property type="entry name" value="Transposase_IS3/IS150/IS904"/>
</dbReference>
<dbReference type="PANTHER" id="PTHR46889:SF4">
    <property type="entry name" value="TRANSPOSASE INSO FOR INSERTION SEQUENCE ELEMENT IS911B-RELATED"/>
    <property type="match status" value="1"/>
</dbReference>
<dbReference type="PROSITE" id="PS50994">
    <property type="entry name" value="INTEGRASE"/>
    <property type="match status" value="1"/>
</dbReference>
<evidence type="ECO:0000313" key="2">
    <source>
        <dbReference type="EMBL" id="HAF2130990.1"/>
    </source>
</evidence>
<comment type="caution">
    <text evidence="2">The sequence shown here is derived from an EMBL/GenBank/DDBJ whole genome shotgun (WGS) entry which is preliminary data.</text>
</comment>
<dbReference type="SUPFAM" id="SSF53098">
    <property type="entry name" value="Ribonuclease H-like"/>
    <property type="match status" value="1"/>
</dbReference>
<dbReference type="AlphaFoldDB" id="A0A743P9I6"/>
<dbReference type="Pfam" id="PF13683">
    <property type="entry name" value="rve_3"/>
    <property type="match status" value="1"/>
</dbReference>
<feature type="domain" description="Integrase catalytic" evidence="1">
    <location>
        <begin position="1"/>
        <end position="104"/>
    </location>
</feature>
<dbReference type="GO" id="GO:0003676">
    <property type="term" value="F:nucleic acid binding"/>
    <property type="evidence" value="ECO:0007669"/>
    <property type="project" value="InterPro"/>
</dbReference>
<evidence type="ECO:0000259" key="1">
    <source>
        <dbReference type="PROSITE" id="PS50994"/>
    </source>
</evidence>
<name>A0A743P9I6_SALER</name>
<reference evidence="2" key="2">
    <citation type="submission" date="2020-02" db="EMBL/GenBank/DDBJ databases">
        <authorList>
            <consortium name="NCBI Pathogen Detection Project"/>
        </authorList>
    </citation>
    <scope>NUCLEOTIDE SEQUENCE</scope>
    <source>
        <strain evidence="2">MA.CK_00/00001968</strain>
    </source>
</reference>
<proteinExistence type="predicted"/>
<gene>
    <name evidence="2" type="ORF">G9F27_005325</name>
</gene>
<dbReference type="InterPro" id="IPR012337">
    <property type="entry name" value="RNaseH-like_sf"/>
</dbReference>
<reference evidence="2" key="1">
    <citation type="journal article" date="2018" name="Genome Biol.">
        <title>SKESA: strategic k-mer extension for scrupulous assemblies.</title>
        <authorList>
            <person name="Souvorov A."/>
            <person name="Agarwala R."/>
            <person name="Lipman D.J."/>
        </authorList>
    </citation>
    <scope>NUCLEOTIDE SEQUENCE</scope>
    <source>
        <strain evidence="2">MA.CK_00/00001968</strain>
    </source>
</reference>
<dbReference type="GO" id="GO:0015074">
    <property type="term" value="P:DNA integration"/>
    <property type="evidence" value="ECO:0007669"/>
    <property type="project" value="InterPro"/>
</dbReference>